<dbReference type="InParanoid" id="A0A0J6WX78"/>
<comment type="caution">
    <text evidence="1">The sequence shown here is derived from an EMBL/GenBank/DDBJ whole genome shotgun (WGS) entry which is preliminary data.</text>
</comment>
<gene>
    <name evidence="1" type="ORF">AB840_04135</name>
</gene>
<keyword evidence="2" id="KW-1185">Reference proteome</keyword>
<organism evidence="1 2">
    <name type="scientific">Megasphaera cerevisiae DSM 20462</name>
    <dbReference type="NCBI Taxonomy" id="1122219"/>
    <lineage>
        <taxon>Bacteria</taxon>
        <taxon>Bacillati</taxon>
        <taxon>Bacillota</taxon>
        <taxon>Negativicutes</taxon>
        <taxon>Veillonellales</taxon>
        <taxon>Veillonellaceae</taxon>
        <taxon>Megasphaera</taxon>
    </lineage>
</organism>
<accession>A0A0J6WX78</accession>
<dbReference type="AlphaFoldDB" id="A0A0J6WX78"/>
<dbReference type="PATRIC" id="fig|1122219.3.peg.3133"/>
<sequence>MAMIQNTYLKDLLSSIMYTDTVTVTRQMPTIDEEGADGYKPVDVYVNIPCKLSQYGKELESNQEDRAFKLRTDLRLCMDPKYKVLPNDIMTVCHEDQTFVLYAAQPFCYEDHQEISVRRREEA</sequence>
<dbReference type="Proteomes" id="UP000036503">
    <property type="component" value="Unassembled WGS sequence"/>
</dbReference>
<protein>
    <submittedName>
        <fullName evidence="1">Uncharacterized protein</fullName>
    </submittedName>
</protein>
<evidence type="ECO:0000313" key="2">
    <source>
        <dbReference type="Proteomes" id="UP000036503"/>
    </source>
</evidence>
<evidence type="ECO:0000313" key="1">
    <source>
        <dbReference type="EMBL" id="KMO87224.1"/>
    </source>
</evidence>
<reference evidence="1 2" key="1">
    <citation type="submission" date="2015-06" db="EMBL/GenBank/DDBJ databases">
        <title>Draft genome sequence of beer spoilage bacterium Megasphaera cerevisiae type strain 20462.</title>
        <authorList>
            <person name="Kutumbaka K."/>
            <person name="Pasmowitz J."/>
            <person name="Mategko J."/>
            <person name="Reyes D."/>
            <person name="Friedrich A."/>
            <person name="Han S."/>
            <person name="Martens-Habbena W."/>
            <person name="Neal-McKinney J."/>
            <person name="Janagama H.K."/>
            <person name="Nadala C."/>
            <person name="Samadpour M."/>
        </authorList>
    </citation>
    <scope>NUCLEOTIDE SEQUENCE [LARGE SCALE GENOMIC DNA]</scope>
    <source>
        <strain evidence="1 2">DSM 20462</strain>
    </source>
</reference>
<name>A0A0J6WX78_9FIRM</name>
<proteinExistence type="predicted"/>
<dbReference type="EMBL" id="LEKT01000008">
    <property type="protein sequence ID" value="KMO87224.1"/>
    <property type="molecule type" value="Genomic_DNA"/>
</dbReference>